<dbReference type="Gene3D" id="3.20.20.30">
    <property type="entry name" value="Luciferase-like domain"/>
    <property type="match status" value="1"/>
</dbReference>
<name>A0A1I3GA54_9ACTN</name>
<dbReference type="InterPro" id="IPR011251">
    <property type="entry name" value="Luciferase-like_dom"/>
</dbReference>
<dbReference type="GO" id="GO:0005829">
    <property type="term" value="C:cytosol"/>
    <property type="evidence" value="ECO:0007669"/>
    <property type="project" value="TreeGrafter"/>
</dbReference>
<sequence length="333" mass="36174">MTAVVTRFDFRAPGADPATRRELFARALDQAAYAEEHGHAALMLSEHHGSDDGYLPSPIPVAAAMAARTSTISIAVSALLLNLYDPVRVAEEIAVLDHLSGGRVTYTIGLGYRREEYDAFGRPWATRGRDIETAVRVLQQAWTGEPFEHDGRTVRVTPTPYSQPHPVLFYGGGSPAAAKRAARLGLHFQPQDADRALKDLYVEECRALGREPGMAMMPPRGPANVFCAEDPDAFWARFGHHLLADAQGYQAWRSSNGSGGGQVTSFVRDDSSSVAEMRAAGVYVVLTPDVLVSRCRSREIRLITCHPLCGGLPPEPSWESLRLISEVVAPALG</sequence>
<dbReference type="Proteomes" id="UP000198649">
    <property type="component" value="Unassembled WGS sequence"/>
</dbReference>
<dbReference type="InterPro" id="IPR036661">
    <property type="entry name" value="Luciferase-like_sf"/>
</dbReference>
<dbReference type="PANTHER" id="PTHR30137:SF8">
    <property type="entry name" value="BLR5498 PROTEIN"/>
    <property type="match status" value="1"/>
</dbReference>
<keyword evidence="2 4" id="KW-0503">Monooxygenase</keyword>
<gene>
    <name evidence="4" type="ORF">SAMN05216561_10648</name>
</gene>
<dbReference type="GO" id="GO:0016705">
    <property type="term" value="F:oxidoreductase activity, acting on paired donors, with incorporation or reduction of molecular oxygen"/>
    <property type="evidence" value="ECO:0007669"/>
    <property type="project" value="InterPro"/>
</dbReference>
<evidence type="ECO:0000256" key="2">
    <source>
        <dbReference type="ARBA" id="ARBA00023033"/>
    </source>
</evidence>
<keyword evidence="1" id="KW-0560">Oxidoreductase</keyword>
<evidence type="ECO:0000313" key="5">
    <source>
        <dbReference type="Proteomes" id="UP000198649"/>
    </source>
</evidence>
<organism evidence="4 5">
    <name type="scientific">Nocardioides psychrotolerans</name>
    <dbReference type="NCBI Taxonomy" id="1005945"/>
    <lineage>
        <taxon>Bacteria</taxon>
        <taxon>Bacillati</taxon>
        <taxon>Actinomycetota</taxon>
        <taxon>Actinomycetes</taxon>
        <taxon>Propionibacteriales</taxon>
        <taxon>Nocardioidaceae</taxon>
        <taxon>Nocardioides</taxon>
    </lineage>
</organism>
<feature type="domain" description="Luciferase-like" evidence="3">
    <location>
        <begin position="15"/>
        <end position="247"/>
    </location>
</feature>
<dbReference type="OrthoDB" id="5169673at2"/>
<dbReference type="GO" id="GO:0004497">
    <property type="term" value="F:monooxygenase activity"/>
    <property type="evidence" value="ECO:0007669"/>
    <property type="project" value="UniProtKB-KW"/>
</dbReference>
<evidence type="ECO:0000259" key="3">
    <source>
        <dbReference type="Pfam" id="PF00296"/>
    </source>
</evidence>
<dbReference type="RefSeq" id="WP_091112225.1">
    <property type="nucleotide sequence ID" value="NZ_BKAF01000032.1"/>
</dbReference>
<evidence type="ECO:0000256" key="1">
    <source>
        <dbReference type="ARBA" id="ARBA00023002"/>
    </source>
</evidence>
<dbReference type="AlphaFoldDB" id="A0A1I3GA54"/>
<keyword evidence="5" id="KW-1185">Reference proteome</keyword>
<dbReference type="EMBL" id="FOQG01000006">
    <property type="protein sequence ID" value="SFI20349.1"/>
    <property type="molecule type" value="Genomic_DNA"/>
</dbReference>
<protein>
    <submittedName>
        <fullName evidence="4">Flavin-dependent oxidoreductase, luciferase family (Includes alkanesulfonate monooxygenase SsuD and methylene tetrahydromethanopterin reductase)</fullName>
    </submittedName>
</protein>
<dbReference type="STRING" id="1005945.SAMN05216561_10648"/>
<reference evidence="4 5" key="1">
    <citation type="submission" date="2016-10" db="EMBL/GenBank/DDBJ databases">
        <authorList>
            <person name="de Groot N.N."/>
        </authorList>
    </citation>
    <scope>NUCLEOTIDE SEQUENCE [LARGE SCALE GENOMIC DNA]</scope>
    <source>
        <strain evidence="4 5">CGMCC 1.11156</strain>
    </source>
</reference>
<proteinExistence type="predicted"/>
<evidence type="ECO:0000313" key="4">
    <source>
        <dbReference type="EMBL" id="SFI20349.1"/>
    </source>
</evidence>
<dbReference type="Pfam" id="PF00296">
    <property type="entry name" value="Bac_luciferase"/>
    <property type="match status" value="1"/>
</dbReference>
<dbReference type="SUPFAM" id="SSF51679">
    <property type="entry name" value="Bacterial luciferase-like"/>
    <property type="match status" value="1"/>
</dbReference>
<dbReference type="PANTHER" id="PTHR30137">
    <property type="entry name" value="LUCIFERASE-LIKE MONOOXYGENASE"/>
    <property type="match status" value="1"/>
</dbReference>
<dbReference type="InterPro" id="IPR050766">
    <property type="entry name" value="Bact_Lucif_Oxidored"/>
</dbReference>
<accession>A0A1I3GA54</accession>